<dbReference type="RefSeq" id="WP_037448750.1">
    <property type="nucleotide sequence ID" value="NZ_JFHR01000010.1"/>
</dbReference>
<dbReference type="AlphaFoldDB" id="A0A081RGU2"/>
<dbReference type="OrthoDB" id="7471113at2"/>
<dbReference type="SUPFAM" id="SSF54593">
    <property type="entry name" value="Glyoxalase/Bleomycin resistance protein/Dihydroxybiphenyl dioxygenase"/>
    <property type="match status" value="1"/>
</dbReference>
<accession>A0A081RGU2</accession>
<dbReference type="Gene3D" id="3.10.180.10">
    <property type="entry name" value="2,3-Dihydroxybiphenyl 1,2-Dioxygenase, domain 1"/>
    <property type="match status" value="1"/>
</dbReference>
<organism evidence="1 2">
    <name type="scientific">Sphingobium chlorophenolicum</name>
    <dbReference type="NCBI Taxonomy" id="46429"/>
    <lineage>
        <taxon>Bacteria</taxon>
        <taxon>Pseudomonadati</taxon>
        <taxon>Pseudomonadota</taxon>
        <taxon>Alphaproteobacteria</taxon>
        <taxon>Sphingomonadales</taxon>
        <taxon>Sphingomonadaceae</taxon>
        <taxon>Sphingobium</taxon>
    </lineage>
</organism>
<dbReference type="eggNOG" id="ENOG5030YVE">
    <property type="taxonomic scope" value="Bacteria"/>
</dbReference>
<name>A0A081RGU2_SPHCR</name>
<evidence type="ECO:0008006" key="3">
    <source>
        <dbReference type="Google" id="ProtNLM"/>
    </source>
</evidence>
<dbReference type="Pfam" id="PF13669">
    <property type="entry name" value="Glyoxalase_4"/>
    <property type="match status" value="1"/>
</dbReference>
<proteinExistence type="predicted"/>
<comment type="caution">
    <text evidence="1">The sequence shown here is derived from an EMBL/GenBank/DDBJ whole genome shotgun (WGS) entry which is preliminary data.</text>
</comment>
<dbReference type="PATRIC" id="fig|46429.4.peg.1185"/>
<evidence type="ECO:0000313" key="1">
    <source>
        <dbReference type="EMBL" id="KEQ54415.1"/>
    </source>
</evidence>
<gene>
    <name evidence="1" type="ORF">BV95_01223</name>
</gene>
<dbReference type="InterPro" id="IPR029068">
    <property type="entry name" value="Glyas_Bleomycin-R_OHBP_Dase"/>
</dbReference>
<dbReference type="EMBL" id="JFHR01000010">
    <property type="protein sequence ID" value="KEQ54415.1"/>
    <property type="molecule type" value="Genomic_DNA"/>
</dbReference>
<evidence type="ECO:0000313" key="2">
    <source>
        <dbReference type="Proteomes" id="UP000028411"/>
    </source>
</evidence>
<protein>
    <recommendedName>
        <fullName evidence="3">VOC domain-containing protein</fullName>
    </recommendedName>
</protein>
<sequence>MQNFFKGFFQFGYVTRDVDAAVATFREKFGPVEFAVNEPPAINGQAAPTRRIALAWIDDVMTEIIEPDPMQKTIYDDHVPTAEGPIRLHHFGYLIDDHQAMLDRLKGMGYDVPMAGSMAGVLDYSYADTRCDLGMWSEFIRLDEGGKAFFGAVPRTMTGAK</sequence>
<dbReference type="Proteomes" id="UP000028411">
    <property type="component" value="Unassembled WGS sequence"/>
</dbReference>
<reference evidence="1 2" key="1">
    <citation type="submission" date="2014-02" db="EMBL/GenBank/DDBJ databases">
        <title>Whole genome sequence of Sphingobium chlorophenolicum NBRC 16172.</title>
        <authorList>
            <person name="Gan H.M."/>
            <person name="Gan H.Y."/>
            <person name="Chew T.H."/>
            <person name="Savka M.A."/>
        </authorList>
    </citation>
    <scope>NUCLEOTIDE SEQUENCE [LARGE SCALE GENOMIC DNA]</scope>
    <source>
        <strain evidence="1 2">NBRC 16172</strain>
    </source>
</reference>